<evidence type="ECO:0000313" key="3">
    <source>
        <dbReference type="EMBL" id="WCL54283.1"/>
    </source>
</evidence>
<dbReference type="GO" id="GO:0015562">
    <property type="term" value="F:efflux transmembrane transporter activity"/>
    <property type="evidence" value="ECO:0007669"/>
    <property type="project" value="TreeGrafter"/>
</dbReference>
<keyword evidence="1" id="KW-0175">Coiled coil</keyword>
<gene>
    <name evidence="3" type="ORF">PH603_00730</name>
</gene>
<evidence type="ECO:0000256" key="1">
    <source>
        <dbReference type="SAM" id="Coils"/>
    </source>
</evidence>
<proteinExistence type="predicted"/>
<organism evidence="3 4">
    <name type="scientific">Gimibacter soli</name>
    <dbReference type="NCBI Taxonomy" id="3024400"/>
    <lineage>
        <taxon>Bacteria</taxon>
        <taxon>Pseudomonadati</taxon>
        <taxon>Pseudomonadota</taxon>
        <taxon>Alphaproteobacteria</taxon>
        <taxon>Kordiimonadales</taxon>
        <taxon>Temperatibacteraceae</taxon>
        <taxon>Gimibacter</taxon>
    </lineage>
</organism>
<feature type="domain" description="YknX-like C-terminal permuted SH3-like" evidence="2">
    <location>
        <begin position="329"/>
        <end position="397"/>
    </location>
</feature>
<feature type="coiled-coil region" evidence="1">
    <location>
        <begin position="109"/>
        <end position="136"/>
    </location>
</feature>
<evidence type="ECO:0000313" key="4">
    <source>
        <dbReference type="Proteomes" id="UP001217500"/>
    </source>
</evidence>
<dbReference type="Gene3D" id="1.10.287.470">
    <property type="entry name" value="Helix hairpin bin"/>
    <property type="match status" value="1"/>
</dbReference>
<sequence>MKLSPKHILFAAMGAAAVGVIIWGAMPKPVDVAMGKVARRTLETWVEDDGFTRVKELYTVHAPVAGRVLRLPMERGDTVVGGETIVATLLPADPAFLDERRESEAAATIAAADAAVAAARDEATRAEAALTLAEADYARVEPLAASGTYAPARLDAARQARDSARAALAASRSAVRAREADLRAARASLIGPGTSGKAGGIIELRAPVSGKVLTLLHESAGVVAAGTPLMEVGNPEDLEIVVDYLSQRVVNLPPGTKAEVRNWGGTAFPARLRLIEPKGYTKYSALGVEEQRVDAVIDFDTKDVPRVAGGLQHGYRVDVRLIVSSDANALTVPISALVRTGGDGWAVFRVDGGRARQMPVTVGAMNNAHAAVIDGLTDGDTVVLYPPEGLEDGSKVQPRNGEIEQ</sequence>
<dbReference type="GO" id="GO:1990281">
    <property type="term" value="C:efflux pump complex"/>
    <property type="evidence" value="ECO:0007669"/>
    <property type="project" value="TreeGrafter"/>
</dbReference>
<name>A0AAF0BHH8_9PROT</name>
<dbReference type="PANTHER" id="PTHR30469:SF15">
    <property type="entry name" value="HLYD FAMILY OF SECRETION PROTEINS"/>
    <property type="match status" value="1"/>
</dbReference>
<evidence type="ECO:0000259" key="2">
    <source>
        <dbReference type="Pfam" id="PF25989"/>
    </source>
</evidence>
<protein>
    <submittedName>
        <fullName evidence="3">HlyD family efflux transporter periplasmic adaptor subunit</fullName>
    </submittedName>
</protein>
<accession>A0AAF0BHH8</accession>
<dbReference type="KEGG" id="gso:PH603_00730"/>
<dbReference type="PANTHER" id="PTHR30469">
    <property type="entry name" value="MULTIDRUG RESISTANCE PROTEIN MDTA"/>
    <property type="match status" value="1"/>
</dbReference>
<dbReference type="RefSeq" id="WP_289504002.1">
    <property type="nucleotide sequence ID" value="NZ_CP116805.1"/>
</dbReference>
<dbReference type="InterPro" id="IPR058637">
    <property type="entry name" value="YknX-like_C"/>
</dbReference>
<dbReference type="Gene3D" id="2.40.420.20">
    <property type="match status" value="1"/>
</dbReference>
<dbReference type="EMBL" id="CP116805">
    <property type="protein sequence ID" value="WCL54283.1"/>
    <property type="molecule type" value="Genomic_DNA"/>
</dbReference>
<dbReference type="Pfam" id="PF25989">
    <property type="entry name" value="YknX_C"/>
    <property type="match status" value="1"/>
</dbReference>
<dbReference type="Gene3D" id="2.40.50.100">
    <property type="match status" value="1"/>
</dbReference>
<dbReference type="Proteomes" id="UP001217500">
    <property type="component" value="Chromosome"/>
</dbReference>
<dbReference type="AlphaFoldDB" id="A0AAF0BHH8"/>
<keyword evidence="4" id="KW-1185">Reference proteome</keyword>
<reference evidence="3" key="1">
    <citation type="submission" date="2023-01" db="EMBL/GenBank/DDBJ databases">
        <title>The genome sequence of Kordiimonadaceae bacterium 6D33.</title>
        <authorList>
            <person name="Liu Y."/>
        </authorList>
    </citation>
    <scope>NUCLEOTIDE SEQUENCE</scope>
    <source>
        <strain evidence="3">6D33</strain>
    </source>
</reference>